<evidence type="ECO:0000313" key="2">
    <source>
        <dbReference type="EMBL" id="OUC98919.1"/>
    </source>
</evidence>
<proteinExistence type="predicted"/>
<dbReference type="RefSeq" id="WP_086568760.1">
    <property type="nucleotide sequence ID" value="NZ_NGFP01000014.1"/>
</dbReference>
<gene>
    <name evidence="2" type="ORF">CA984_05265</name>
</gene>
<dbReference type="AlphaFoldDB" id="A0A243RV79"/>
<name>A0A243RV79_9ACTN</name>
<evidence type="ECO:0000256" key="1">
    <source>
        <dbReference type="SAM" id="MobiDB-lite"/>
    </source>
</evidence>
<dbReference type="Gene3D" id="3.30.565.10">
    <property type="entry name" value="Histidine kinase-like ATPase, C-terminal domain"/>
    <property type="match status" value="1"/>
</dbReference>
<protein>
    <recommendedName>
        <fullName evidence="4">ATP-binding protein</fullName>
    </recommendedName>
</protein>
<dbReference type="EMBL" id="NGFP01000014">
    <property type="protein sequence ID" value="OUC98919.1"/>
    <property type="molecule type" value="Genomic_DNA"/>
</dbReference>
<dbReference type="SUPFAM" id="SSF55874">
    <property type="entry name" value="ATPase domain of HSP90 chaperone/DNA topoisomerase II/histidine kinase"/>
    <property type="match status" value="1"/>
</dbReference>
<evidence type="ECO:0000313" key="3">
    <source>
        <dbReference type="Proteomes" id="UP000194761"/>
    </source>
</evidence>
<dbReference type="InterPro" id="IPR036890">
    <property type="entry name" value="HATPase_C_sf"/>
</dbReference>
<feature type="region of interest" description="Disordered" evidence="1">
    <location>
        <begin position="407"/>
        <end position="449"/>
    </location>
</feature>
<sequence length="556" mass="62708">MTTSDASGIINEEFAALEINPGRVLRAIARIGYTPASAICDIIDNAVAADAGLISIELQREPDVAESRRNSAARYIIADNGRGMSSGQLIDALGLGVVREYEAGSLGKFGLGLKSAGLSQGDRLEVITKTWGSEWIKAALDLEHVEAKRSFECQWLQVDENDLELISRHLSDTEHGTVIIVEKMHKQNHPSIKKTRSDLSIRIGVAYYYYLIERDLCIQLDGEGMSSFDPLFVSEAEISGNMDETKWDGRDVRWLERPTSIVLDAENGVEAQFEATQLVHPPAFENPAEMRKKYMIGGEHYGFFVYRNKRLIRWGERFGGIIPTDQDYFAFRGRILISDTADDAFNIDVKKSEILLSEEAESVLSESVYEARRMSRAAWRNAAKLLRAKIHTDPVSKAAEALSEVDFPDLLPSDPDDAQAETERKVREKKEATRHPLQEEEREQARRDGRRVTLVDHLDDNALWQRAHDATLGTVVRINRSHRFMRMFEEKFGNDADVTLLLHALFLSLAVGESRSVRNIQDVTDEILEEVFTRYREMTSAAIYKATADALEERLV</sequence>
<evidence type="ECO:0008006" key="4">
    <source>
        <dbReference type="Google" id="ProtNLM"/>
    </source>
</evidence>
<keyword evidence="3" id="KW-1185">Reference proteome</keyword>
<comment type="caution">
    <text evidence="2">The sequence shown here is derived from an EMBL/GenBank/DDBJ whole genome shotgun (WGS) entry which is preliminary data.</text>
</comment>
<dbReference type="Pfam" id="PF13589">
    <property type="entry name" value="HATPase_c_3"/>
    <property type="match status" value="1"/>
</dbReference>
<accession>A0A243RV79</accession>
<dbReference type="Proteomes" id="UP000194761">
    <property type="component" value="Unassembled WGS sequence"/>
</dbReference>
<reference evidence="2 3" key="1">
    <citation type="submission" date="2017-05" db="EMBL/GenBank/DDBJ databases">
        <title>Biotechnological potential of actinobacteria isolated from South African environments.</title>
        <authorList>
            <person name="Le Roes-Hill M."/>
            <person name="Prins A."/>
            <person name="Durrell K.A."/>
        </authorList>
    </citation>
    <scope>NUCLEOTIDE SEQUENCE [LARGE SCALE GENOMIC DNA]</scope>
    <source>
        <strain evidence="2">M26</strain>
    </source>
</reference>
<feature type="compositionally biased region" description="Basic and acidic residues" evidence="1">
    <location>
        <begin position="421"/>
        <end position="449"/>
    </location>
</feature>
<organism evidence="2 3">
    <name type="scientific">Streptosporangium minutum</name>
    <dbReference type="NCBI Taxonomy" id="569862"/>
    <lineage>
        <taxon>Bacteria</taxon>
        <taxon>Bacillati</taxon>
        <taxon>Actinomycetota</taxon>
        <taxon>Actinomycetes</taxon>
        <taxon>Streptosporangiales</taxon>
        <taxon>Streptosporangiaceae</taxon>
        <taxon>Streptosporangium</taxon>
    </lineage>
</organism>